<dbReference type="AlphaFoldDB" id="E6QIW3"/>
<evidence type="ECO:0008006" key="2">
    <source>
        <dbReference type="Google" id="ProtNLM"/>
    </source>
</evidence>
<protein>
    <recommendedName>
        <fullName evidence="2">Prevent-host-death family protein</fullName>
    </recommendedName>
</protein>
<organism evidence="1">
    <name type="scientific">mine drainage metagenome</name>
    <dbReference type="NCBI Taxonomy" id="410659"/>
    <lineage>
        <taxon>unclassified sequences</taxon>
        <taxon>metagenomes</taxon>
        <taxon>ecological metagenomes</taxon>
    </lineage>
</organism>
<dbReference type="EMBL" id="CABQ01000075">
    <property type="protein sequence ID" value="CBI07179.1"/>
    <property type="molecule type" value="Genomic_DNA"/>
</dbReference>
<name>E6QIW3_9ZZZZ</name>
<proteinExistence type="predicted"/>
<accession>E6QIW3</accession>
<comment type="caution">
    <text evidence="1">The sequence shown here is derived from an EMBL/GenBank/DDBJ whole genome shotgun (WGS) entry which is preliminary data.</text>
</comment>
<reference evidence="1" key="1">
    <citation type="submission" date="2009-10" db="EMBL/GenBank/DDBJ databases">
        <title>Diversity of trophic interactions inside an arsenic-rich microbial ecosystem.</title>
        <authorList>
            <person name="Bertin P.N."/>
            <person name="Heinrich-Salmeron A."/>
            <person name="Pelletier E."/>
            <person name="Goulhen-Chollet F."/>
            <person name="Arsene-Ploetze F."/>
            <person name="Gallien S."/>
            <person name="Calteau A."/>
            <person name="Vallenet D."/>
            <person name="Casiot C."/>
            <person name="Chane-Woon-Ming B."/>
            <person name="Giloteaux L."/>
            <person name="Barakat M."/>
            <person name="Bonnefoy V."/>
            <person name="Bruneel O."/>
            <person name="Chandler M."/>
            <person name="Cleiss J."/>
            <person name="Duran R."/>
            <person name="Elbaz-Poulichet F."/>
            <person name="Fonknechten N."/>
            <person name="Lauga B."/>
            <person name="Mornico D."/>
            <person name="Ortet P."/>
            <person name="Schaeffer C."/>
            <person name="Siguier P."/>
            <person name="Alexander Thil Smith A."/>
            <person name="Van Dorsselaer A."/>
            <person name="Weissenbach J."/>
            <person name="Medigue C."/>
            <person name="Le Paslier D."/>
        </authorList>
    </citation>
    <scope>NUCLEOTIDE SEQUENCE</scope>
</reference>
<evidence type="ECO:0000313" key="1">
    <source>
        <dbReference type="EMBL" id="CBI07179.1"/>
    </source>
</evidence>
<sequence length="87" mass="10086">METMKIGIREFRDKLATYLLHSEAPVTITRHGDTIGYYIPARPKRSEADREALKEASARWQQILDAEGISPDDVVADFKRWRAQKNR</sequence>
<gene>
    <name evidence="1" type="ORF">CARN6_0502</name>
</gene>